<evidence type="ECO:0000313" key="2">
    <source>
        <dbReference type="EMBL" id="TQL77678.1"/>
    </source>
</evidence>
<dbReference type="OrthoDB" id="3217921at2"/>
<dbReference type="InParanoid" id="A0A543AYM2"/>
<organism evidence="2 3">
    <name type="scientific">Stackebrandtia endophytica</name>
    <dbReference type="NCBI Taxonomy" id="1496996"/>
    <lineage>
        <taxon>Bacteria</taxon>
        <taxon>Bacillati</taxon>
        <taxon>Actinomycetota</taxon>
        <taxon>Actinomycetes</taxon>
        <taxon>Glycomycetales</taxon>
        <taxon>Glycomycetaceae</taxon>
        <taxon>Stackebrandtia</taxon>
    </lineage>
</organism>
<dbReference type="AlphaFoldDB" id="A0A543AYM2"/>
<dbReference type="Proteomes" id="UP000317043">
    <property type="component" value="Unassembled WGS sequence"/>
</dbReference>
<gene>
    <name evidence="2" type="ORF">FB566_3240</name>
</gene>
<feature type="compositionally biased region" description="Polar residues" evidence="1">
    <location>
        <begin position="85"/>
        <end position="95"/>
    </location>
</feature>
<feature type="compositionally biased region" description="Acidic residues" evidence="1">
    <location>
        <begin position="39"/>
        <end position="48"/>
    </location>
</feature>
<feature type="region of interest" description="Disordered" evidence="1">
    <location>
        <begin position="1"/>
        <end position="108"/>
    </location>
</feature>
<keyword evidence="3" id="KW-1185">Reference proteome</keyword>
<feature type="compositionally biased region" description="Basic residues" evidence="1">
    <location>
        <begin position="99"/>
        <end position="108"/>
    </location>
</feature>
<sequence length="108" mass="11726">MGRGRAKAKQTKVARRLKYHSPNTDLNALERELSGGGSADDEYDEDPYADYVAKSDVDDAEPREEDWLKKRLGVTGSPVGAGSARPTTESHTLSAPSARPHRKSSSRG</sequence>
<comment type="caution">
    <text evidence="2">The sequence shown here is derived from an EMBL/GenBank/DDBJ whole genome shotgun (WGS) entry which is preliminary data.</text>
</comment>
<dbReference type="InterPro" id="IPR021426">
    <property type="entry name" value="DUF3073"/>
</dbReference>
<proteinExistence type="predicted"/>
<evidence type="ECO:0000256" key="1">
    <source>
        <dbReference type="SAM" id="MobiDB-lite"/>
    </source>
</evidence>
<protein>
    <submittedName>
        <fullName evidence="2">DUF3073 family protein</fullName>
    </submittedName>
</protein>
<feature type="compositionally biased region" description="Basic residues" evidence="1">
    <location>
        <begin position="1"/>
        <end position="19"/>
    </location>
</feature>
<reference evidence="2 3" key="1">
    <citation type="submission" date="2019-06" db="EMBL/GenBank/DDBJ databases">
        <title>Sequencing the genomes of 1000 actinobacteria strains.</title>
        <authorList>
            <person name="Klenk H.-P."/>
        </authorList>
    </citation>
    <scope>NUCLEOTIDE SEQUENCE [LARGE SCALE GENOMIC DNA]</scope>
    <source>
        <strain evidence="2 3">DSM 45928</strain>
    </source>
</reference>
<dbReference type="Pfam" id="PF11273">
    <property type="entry name" value="DUF3073"/>
    <property type="match status" value="1"/>
</dbReference>
<dbReference type="EMBL" id="VFOW01000001">
    <property type="protein sequence ID" value="TQL77678.1"/>
    <property type="molecule type" value="Genomic_DNA"/>
</dbReference>
<evidence type="ECO:0000313" key="3">
    <source>
        <dbReference type="Proteomes" id="UP000317043"/>
    </source>
</evidence>
<name>A0A543AYM2_9ACTN</name>
<accession>A0A543AYM2</accession>